<dbReference type="STRING" id="1159556.A0A063C053"/>
<protein>
    <recommendedName>
        <fullName evidence="6">Carboxypeptidase</fullName>
        <ecNumber evidence="6">3.4.16.-</ecNumber>
    </recommendedName>
</protein>
<dbReference type="PANTHER" id="PTHR11802:SF479">
    <property type="entry name" value="CARBOXYPEPTIDASE"/>
    <property type="match status" value="1"/>
</dbReference>
<dbReference type="SUPFAM" id="SSF53474">
    <property type="entry name" value="alpha/beta-Hydrolases"/>
    <property type="match status" value="1"/>
</dbReference>
<dbReference type="OrthoDB" id="443318at2759"/>
<dbReference type="PROSITE" id="PS00131">
    <property type="entry name" value="CARBOXYPEPT_SER_SER"/>
    <property type="match status" value="1"/>
</dbReference>
<evidence type="ECO:0000313" key="9">
    <source>
        <dbReference type="Proteomes" id="UP000027002"/>
    </source>
</evidence>
<dbReference type="PRINTS" id="PR00724">
    <property type="entry name" value="CRBOXYPTASEC"/>
</dbReference>
<dbReference type="GeneID" id="66062186"/>
<organism evidence="7 10">
    <name type="scientific">Ustilaginoidea virens</name>
    <name type="common">Rice false smut fungus</name>
    <name type="synonym">Villosiclava virens</name>
    <dbReference type="NCBI Taxonomy" id="1159556"/>
    <lineage>
        <taxon>Eukaryota</taxon>
        <taxon>Fungi</taxon>
        <taxon>Dikarya</taxon>
        <taxon>Ascomycota</taxon>
        <taxon>Pezizomycotina</taxon>
        <taxon>Sordariomycetes</taxon>
        <taxon>Hypocreomycetidae</taxon>
        <taxon>Hypocreales</taxon>
        <taxon>Clavicipitaceae</taxon>
        <taxon>Ustilaginoidea</taxon>
    </lineage>
</organism>
<dbReference type="KEGG" id="uvi:66062186"/>
<dbReference type="InterPro" id="IPR018202">
    <property type="entry name" value="Ser_caboxypep_ser_AS"/>
</dbReference>
<dbReference type="GO" id="GO:0004185">
    <property type="term" value="F:serine-type carboxypeptidase activity"/>
    <property type="evidence" value="ECO:0007669"/>
    <property type="project" value="UniProtKB-UniRule"/>
</dbReference>
<reference evidence="10" key="2">
    <citation type="journal article" date="2016" name="Genome Announc.">
        <title>Genome sequence of Ustilaginoidea virens IPU010, a rice pathogenic fungus causing false smut.</title>
        <authorList>
            <person name="Kumagai T."/>
            <person name="Ishii T."/>
            <person name="Terai G."/>
            <person name="Umemura M."/>
            <person name="Machida M."/>
            <person name="Asai K."/>
        </authorList>
    </citation>
    <scope>NUCLEOTIDE SEQUENCE [LARGE SCALE GENOMIC DNA]</scope>
    <source>
        <strain evidence="10">IPU010</strain>
    </source>
</reference>
<keyword evidence="3 6" id="KW-0645">Protease</keyword>
<dbReference type="EC" id="3.4.16.-" evidence="6"/>
<reference evidence="7" key="1">
    <citation type="journal article" date="2016" name="Genome Announc.">
        <title>Genome Sequence of Ustilaginoidea virens IPU010, a Rice Pathogenic Fungus Causing False Smut.</title>
        <authorList>
            <person name="Kumagai T."/>
            <person name="Ishii T."/>
            <person name="Terai G."/>
            <person name="Umemura M."/>
            <person name="Machida M."/>
            <person name="Asai K."/>
        </authorList>
    </citation>
    <scope>NUCLEOTIDE SEQUENCE [LARGE SCALE GENOMIC DNA]</scope>
    <source>
        <strain evidence="7">IPU010</strain>
    </source>
</reference>
<proteinExistence type="inferred from homology"/>
<evidence type="ECO:0000313" key="10">
    <source>
        <dbReference type="Proteomes" id="UP000054053"/>
    </source>
</evidence>
<dbReference type="Pfam" id="PF00450">
    <property type="entry name" value="Peptidase_S10"/>
    <property type="match status" value="1"/>
</dbReference>
<dbReference type="RefSeq" id="XP_042994840.1">
    <property type="nucleotide sequence ID" value="XM_043138906.1"/>
</dbReference>
<keyword evidence="4 6" id="KW-0378">Hydrolase</keyword>
<dbReference type="InterPro" id="IPR001563">
    <property type="entry name" value="Peptidase_S10"/>
</dbReference>
<sequence>MKGQLLPLFGLLAASVTALRHSESHRKLLQYLRGAEPVDYLEAQGGPSVIQAREQPDKASNSFLNDKTKKYAVDGAKLPDVDFDLGPSFSGLMPISNKDKLDNLFFWFFPSDNEEFRKKKEITIWLNGGPGCSSLLGFLQENGPMQWRPGMSKPLANPWSWTHLTNVVWVEQPVSVGFSKGKVTIHNEDELAQQFMGFWKNFVDTFSMQGYDVYIAAESYGGMYGPYISSHFVNAKDTKYYNLKGLMVVDGISFDSDVQSEVIVESFVAQNYVLMPFDDMTMAAIHNVSEQCGYRDYLKKYYAYPPAGPQPSSTPWTHKLANGTVVYKDGCGNLWDFVFRKALSNNPSFNIYNLLNFSPAPVYDPLGDKPYFNREDVKKALHAPLDIQWGECVDTPFVQYKDMSAPPSLRELPNVIDKTKNVMYVQGGMDFILPPSGVLLGIQNMTWGNKMGFQSRPSAPFYVPRYGYDFNGNKFYGSTFAEKSGVLGTTHEERGLTVVVTVQAGHEGPEFAGAASIRQLEKLLGRVKSLSDTEPFTFPQLRNIPQDKKPLGKGTYPIPFLGTAPCE</sequence>
<dbReference type="Gene3D" id="3.40.50.1820">
    <property type="entry name" value="alpha/beta hydrolase"/>
    <property type="match status" value="1"/>
</dbReference>
<dbReference type="EMBL" id="BBTG02000079">
    <property type="protein sequence ID" value="GAO19927.1"/>
    <property type="molecule type" value="Genomic_DNA"/>
</dbReference>
<evidence type="ECO:0000313" key="7">
    <source>
        <dbReference type="EMBL" id="GAO19927.1"/>
    </source>
</evidence>
<name>A0A063C053_USTVR</name>
<evidence type="ECO:0000256" key="2">
    <source>
        <dbReference type="ARBA" id="ARBA00022645"/>
    </source>
</evidence>
<dbReference type="PANTHER" id="PTHR11802">
    <property type="entry name" value="SERINE PROTEASE FAMILY S10 SERINE CARBOXYPEPTIDASE"/>
    <property type="match status" value="1"/>
</dbReference>
<keyword evidence="5" id="KW-0325">Glycoprotein</keyword>
<keyword evidence="9" id="KW-1185">Reference proteome</keyword>
<evidence type="ECO:0000256" key="4">
    <source>
        <dbReference type="ARBA" id="ARBA00022801"/>
    </source>
</evidence>
<feature type="chain" id="PRO_5007227247" description="Carboxypeptidase" evidence="6">
    <location>
        <begin position="19"/>
        <end position="567"/>
    </location>
</feature>
<evidence type="ECO:0000313" key="8">
    <source>
        <dbReference type="EMBL" id="QUC17167.1"/>
    </source>
</evidence>
<evidence type="ECO:0000256" key="1">
    <source>
        <dbReference type="ARBA" id="ARBA00009431"/>
    </source>
</evidence>
<keyword evidence="6" id="KW-0732">Signal</keyword>
<dbReference type="Proteomes" id="UP000054053">
    <property type="component" value="Unassembled WGS sequence"/>
</dbReference>
<dbReference type="GO" id="GO:0006508">
    <property type="term" value="P:proteolysis"/>
    <property type="evidence" value="ECO:0007669"/>
    <property type="project" value="UniProtKB-KW"/>
</dbReference>
<comment type="similarity">
    <text evidence="1 6">Belongs to the peptidase S10 family.</text>
</comment>
<evidence type="ECO:0000256" key="3">
    <source>
        <dbReference type="ARBA" id="ARBA00022670"/>
    </source>
</evidence>
<gene>
    <name evidence="8" type="ORF">UV8b_01408</name>
    <name evidence="7" type="ORF">UVI_02062860</name>
</gene>
<reference evidence="8" key="3">
    <citation type="submission" date="2020-03" db="EMBL/GenBank/DDBJ databases">
        <title>A mixture of massive structural variations and highly conserved coding sequences in Ustilaginoidea virens genome.</title>
        <authorList>
            <person name="Zhang K."/>
            <person name="Zhao Z."/>
            <person name="Zhang Z."/>
            <person name="Li Y."/>
            <person name="Hsiang T."/>
            <person name="Sun W."/>
        </authorList>
    </citation>
    <scope>NUCLEOTIDE SEQUENCE</scope>
    <source>
        <strain evidence="8">UV-8b</strain>
    </source>
</reference>
<dbReference type="EMBL" id="CP072753">
    <property type="protein sequence ID" value="QUC17167.1"/>
    <property type="molecule type" value="Genomic_DNA"/>
</dbReference>
<keyword evidence="2 6" id="KW-0121">Carboxypeptidase</keyword>
<dbReference type="InterPro" id="IPR029058">
    <property type="entry name" value="AB_hydrolase_fold"/>
</dbReference>
<dbReference type="Proteomes" id="UP000027002">
    <property type="component" value="Chromosome 1"/>
</dbReference>
<evidence type="ECO:0000256" key="5">
    <source>
        <dbReference type="ARBA" id="ARBA00023180"/>
    </source>
</evidence>
<dbReference type="HOGENOM" id="CLU_008523_12_3_1"/>
<feature type="signal peptide" evidence="6">
    <location>
        <begin position="1"/>
        <end position="18"/>
    </location>
</feature>
<accession>A0A063C053</accession>
<dbReference type="AlphaFoldDB" id="A0A063C053"/>
<evidence type="ECO:0000256" key="6">
    <source>
        <dbReference type="RuleBase" id="RU361156"/>
    </source>
</evidence>